<protein>
    <submittedName>
        <fullName evidence="2">Uncharacterized protein</fullName>
    </submittedName>
</protein>
<gene>
    <name evidence="2" type="ORF">HJG63_008579</name>
</gene>
<dbReference type="EMBL" id="JACASE010000012">
    <property type="protein sequence ID" value="KAF6422773.1"/>
    <property type="molecule type" value="Genomic_DNA"/>
</dbReference>
<evidence type="ECO:0000313" key="3">
    <source>
        <dbReference type="Proteomes" id="UP000593571"/>
    </source>
</evidence>
<comment type="caution">
    <text evidence="2">The sequence shown here is derived from an EMBL/GenBank/DDBJ whole genome shotgun (WGS) entry which is preliminary data.</text>
</comment>
<sequence length="122" mass="14170">MTFYLVRWPPCKGLDERPEDMYDNQQTCLFVVSDTTKIYTRLKSSRENRNTSVLEEGALRFQGQFYRRRYLTLSSTGSRTCDKDFGASGLKVGPRKPSENRQRQRRGKAIVRVSYQGFPCGQ</sequence>
<organism evidence="2 3">
    <name type="scientific">Rousettus aegyptiacus</name>
    <name type="common">Egyptian fruit bat</name>
    <name type="synonym">Pteropus aegyptiacus</name>
    <dbReference type="NCBI Taxonomy" id="9407"/>
    <lineage>
        <taxon>Eukaryota</taxon>
        <taxon>Metazoa</taxon>
        <taxon>Chordata</taxon>
        <taxon>Craniata</taxon>
        <taxon>Vertebrata</taxon>
        <taxon>Euteleostomi</taxon>
        <taxon>Mammalia</taxon>
        <taxon>Eutheria</taxon>
        <taxon>Laurasiatheria</taxon>
        <taxon>Chiroptera</taxon>
        <taxon>Yinpterochiroptera</taxon>
        <taxon>Pteropodoidea</taxon>
        <taxon>Pteropodidae</taxon>
        <taxon>Rousettinae</taxon>
        <taxon>Rousettus</taxon>
    </lineage>
</organism>
<proteinExistence type="predicted"/>
<accession>A0A7J8DI30</accession>
<feature type="region of interest" description="Disordered" evidence="1">
    <location>
        <begin position="84"/>
        <end position="108"/>
    </location>
</feature>
<keyword evidence="3" id="KW-1185">Reference proteome</keyword>
<evidence type="ECO:0000313" key="2">
    <source>
        <dbReference type="EMBL" id="KAF6422773.1"/>
    </source>
</evidence>
<dbReference type="Proteomes" id="UP000593571">
    <property type="component" value="Unassembled WGS sequence"/>
</dbReference>
<name>A0A7J8DI30_ROUAE</name>
<reference evidence="2 3" key="1">
    <citation type="journal article" date="2020" name="Nature">
        <title>Six reference-quality genomes reveal evolution of bat adaptations.</title>
        <authorList>
            <person name="Jebb D."/>
            <person name="Huang Z."/>
            <person name="Pippel M."/>
            <person name="Hughes G.M."/>
            <person name="Lavrichenko K."/>
            <person name="Devanna P."/>
            <person name="Winkler S."/>
            <person name="Jermiin L.S."/>
            <person name="Skirmuntt E.C."/>
            <person name="Katzourakis A."/>
            <person name="Burkitt-Gray L."/>
            <person name="Ray D.A."/>
            <person name="Sullivan K.A.M."/>
            <person name="Roscito J.G."/>
            <person name="Kirilenko B.M."/>
            <person name="Davalos L.M."/>
            <person name="Corthals A.P."/>
            <person name="Power M.L."/>
            <person name="Jones G."/>
            <person name="Ransome R.D."/>
            <person name="Dechmann D.K.N."/>
            <person name="Locatelli A.G."/>
            <person name="Puechmaille S.J."/>
            <person name="Fedrigo O."/>
            <person name="Jarvis E.D."/>
            <person name="Hiller M."/>
            <person name="Vernes S.C."/>
            <person name="Myers E.W."/>
            <person name="Teeling E.C."/>
        </authorList>
    </citation>
    <scope>NUCLEOTIDE SEQUENCE [LARGE SCALE GENOMIC DNA]</scope>
    <source>
        <strain evidence="2">MRouAeg1</strain>
        <tissue evidence="2">Muscle</tissue>
    </source>
</reference>
<dbReference type="AlphaFoldDB" id="A0A7J8DI30"/>
<evidence type="ECO:0000256" key="1">
    <source>
        <dbReference type="SAM" id="MobiDB-lite"/>
    </source>
</evidence>